<dbReference type="InterPro" id="IPR036282">
    <property type="entry name" value="Glutathione-S-Trfase_C_sf"/>
</dbReference>
<dbReference type="EMBL" id="CP110615">
    <property type="protein sequence ID" value="UZJ25217.1"/>
    <property type="molecule type" value="Genomic_DNA"/>
</dbReference>
<evidence type="ECO:0000259" key="2">
    <source>
        <dbReference type="PROSITE" id="PS50405"/>
    </source>
</evidence>
<dbReference type="SFLD" id="SFLDG01206">
    <property type="entry name" value="Xi.1"/>
    <property type="match status" value="1"/>
</dbReference>
<dbReference type="Proteomes" id="UP001164965">
    <property type="component" value="Chromosome"/>
</dbReference>
<dbReference type="SFLD" id="SFLDS00019">
    <property type="entry name" value="Glutathione_Transferase_(cytos"/>
    <property type="match status" value="1"/>
</dbReference>
<gene>
    <name evidence="3" type="ORF">RHODO2019_01570</name>
</gene>
<dbReference type="SUPFAM" id="SSF52833">
    <property type="entry name" value="Thioredoxin-like"/>
    <property type="match status" value="1"/>
</dbReference>
<dbReference type="InterPro" id="IPR010987">
    <property type="entry name" value="Glutathione-S-Trfase_C-like"/>
</dbReference>
<sequence>MSDDATFVKPGEDFVRDSSYITDRITVDGRDGWPVEAGRYRLVVSRACPWANRALITRRLLGLEDAISMGVCGPTHDARSWTFDLDPDGKDPVLGYERLQQAFLARFPDYPKGITVPALVDVPSGQVVTNDYPQMTIDMSLEWTAHHRDGAPELYPLALRAEIDDVAEKVFHDVNNGVYKCGFAGSQGSYEEAYDALFARLDWLEQRLTDRRYLVGDTLTEADVRLWTTLVRFDAVYHGHFKANRNKLTEMPALWAYARDLFQTPGFGDTQDFAQIKEHYYLVHNEINPSGIVPKGPDLRGWLTPHGRESLGGKPFGEGTPPGPVSAAETVDPAHTPLG</sequence>
<feature type="domain" description="GST C-terminal" evidence="2">
    <location>
        <begin position="130"/>
        <end position="280"/>
    </location>
</feature>
<dbReference type="SFLD" id="SFLDG01148">
    <property type="entry name" value="Xi_(cytGST)"/>
    <property type="match status" value="1"/>
</dbReference>
<feature type="region of interest" description="Disordered" evidence="1">
    <location>
        <begin position="303"/>
        <end position="339"/>
    </location>
</feature>
<dbReference type="Pfam" id="PF13409">
    <property type="entry name" value="GST_N_2"/>
    <property type="match status" value="1"/>
</dbReference>
<keyword evidence="4" id="KW-1185">Reference proteome</keyword>
<dbReference type="InterPro" id="IPR040079">
    <property type="entry name" value="Glutathione_S-Trfase"/>
</dbReference>
<organism evidence="3 4">
    <name type="scientific">Rhodococcus antarcticus</name>
    <dbReference type="NCBI Taxonomy" id="2987751"/>
    <lineage>
        <taxon>Bacteria</taxon>
        <taxon>Bacillati</taxon>
        <taxon>Actinomycetota</taxon>
        <taxon>Actinomycetes</taxon>
        <taxon>Mycobacteriales</taxon>
        <taxon>Nocardiaceae</taxon>
        <taxon>Rhodococcus</taxon>
    </lineage>
</organism>
<dbReference type="InterPro" id="IPR047047">
    <property type="entry name" value="GST_Omega-like_C"/>
</dbReference>
<proteinExistence type="predicted"/>
<dbReference type="Gene3D" id="1.20.1050.10">
    <property type="match status" value="1"/>
</dbReference>
<dbReference type="CDD" id="cd03190">
    <property type="entry name" value="GST_C_Omega_like"/>
    <property type="match status" value="1"/>
</dbReference>
<evidence type="ECO:0000313" key="3">
    <source>
        <dbReference type="EMBL" id="UZJ25217.1"/>
    </source>
</evidence>
<dbReference type="PIRSF" id="PIRSF015753">
    <property type="entry name" value="GST"/>
    <property type="match status" value="1"/>
</dbReference>
<dbReference type="PANTHER" id="PTHR32419">
    <property type="entry name" value="GLUTATHIONYL-HYDROQUINONE REDUCTASE"/>
    <property type="match status" value="1"/>
</dbReference>
<dbReference type="Gene3D" id="3.40.30.10">
    <property type="entry name" value="Glutaredoxin"/>
    <property type="match status" value="1"/>
</dbReference>
<evidence type="ECO:0000256" key="1">
    <source>
        <dbReference type="SAM" id="MobiDB-lite"/>
    </source>
</evidence>
<reference evidence="3" key="1">
    <citation type="submission" date="2022-10" db="EMBL/GenBank/DDBJ databases">
        <title>Rhodococcus sp.75.</title>
        <authorList>
            <person name="Sun M."/>
        </authorList>
    </citation>
    <scope>NUCLEOTIDE SEQUENCE</scope>
    <source>
        <strain evidence="3">75</strain>
    </source>
</reference>
<dbReference type="Pfam" id="PF13410">
    <property type="entry name" value="GST_C_2"/>
    <property type="match status" value="1"/>
</dbReference>
<name>A0ABY6P0N6_9NOCA</name>
<dbReference type="InterPro" id="IPR016639">
    <property type="entry name" value="GST_Omega/GSH"/>
</dbReference>
<dbReference type="PROSITE" id="PS50405">
    <property type="entry name" value="GST_CTER"/>
    <property type="match status" value="1"/>
</dbReference>
<dbReference type="SUPFAM" id="SSF47616">
    <property type="entry name" value="GST C-terminal domain-like"/>
    <property type="match status" value="1"/>
</dbReference>
<accession>A0ABY6P0N6</accession>
<evidence type="ECO:0000313" key="4">
    <source>
        <dbReference type="Proteomes" id="UP001164965"/>
    </source>
</evidence>
<dbReference type="RefSeq" id="WP_265383323.1">
    <property type="nucleotide sequence ID" value="NZ_CP110615.1"/>
</dbReference>
<dbReference type="PANTHER" id="PTHR32419:SF6">
    <property type="entry name" value="GLUTATHIONE S-TRANSFERASE OMEGA-LIKE 1-RELATED"/>
    <property type="match status" value="1"/>
</dbReference>
<protein>
    <submittedName>
        <fullName evidence="3">Glutathione S-transferase C-terminal domain-containing protein</fullName>
    </submittedName>
</protein>
<dbReference type="InterPro" id="IPR004045">
    <property type="entry name" value="Glutathione_S-Trfase_N"/>
</dbReference>
<dbReference type="InterPro" id="IPR036249">
    <property type="entry name" value="Thioredoxin-like_sf"/>
</dbReference>